<dbReference type="Gene3D" id="1.20.1740.10">
    <property type="entry name" value="Amino acid/polyamine transporter I"/>
    <property type="match status" value="1"/>
</dbReference>
<evidence type="ECO:0000256" key="6">
    <source>
        <dbReference type="ARBA" id="ARBA00022989"/>
    </source>
</evidence>
<feature type="transmembrane region" description="Helical" evidence="8">
    <location>
        <begin position="114"/>
        <end position="136"/>
    </location>
</feature>
<feature type="transmembrane region" description="Helical" evidence="8">
    <location>
        <begin position="7"/>
        <end position="31"/>
    </location>
</feature>
<feature type="transmembrane region" description="Helical" evidence="8">
    <location>
        <begin position="83"/>
        <end position="108"/>
    </location>
</feature>
<sequence>MQKIRESLLISPFMVFYLVHSMQVGVGLLGFQRIVAESAENDAWISVIVGGMGVHILIWMMYKILQKGQGDITDIHRTIFGKWIGGFLSLLLVFYFILLAATVLRTYIEIIQVWVFPGFKTGVFGLVFLFLVFYIINGGFRAVAGIALLGVILPAYLILTFLFPLEYSFFENLLPVMDHSIKEILISAKSLTLSILGFELLLMYYPFIKEKEKSQKYAQLGAMFTIFIYLVAMVVCLVYFSVEQLERTIWASLTVLKIAELPFVERIEYIGIASWILVILPNVCITIWAASRGAKRIFHMRQRILLVVVLALTYLAVVIPNTREHINMLNEYTSQIGFYVIYAYIPLMFVITLIYDKMKGNQSS</sequence>
<dbReference type="InterPro" id="IPR004761">
    <property type="entry name" value="Spore_GerAB"/>
</dbReference>
<keyword evidence="7 8" id="KW-0472">Membrane</keyword>
<reference evidence="10" key="1">
    <citation type="journal article" date="2019" name="Int. J. Syst. Evol. Microbiol.">
        <title>The Global Catalogue of Microorganisms (GCM) 10K type strain sequencing project: providing services to taxonomists for standard genome sequencing and annotation.</title>
        <authorList>
            <consortium name="The Broad Institute Genomics Platform"/>
            <consortium name="The Broad Institute Genome Sequencing Center for Infectious Disease"/>
            <person name="Wu L."/>
            <person name="Ma J."/>
        </authorList>
    </citation>
    <scope>NUCLEOTIDE SEQUENCE [LARGE SCALE GENOMIC DNA]</scope>
    <source>
        <strain evidence="10">CCUG 49339</strain>
    </source>
</reference>
<proteinExistence type="inferred from homology"/>
<dbReference type="Proteomes" id="UP001597214">
    <property type="component" value="Unassembled WGS sequence"/>
</dbReference>
<feature type="transmembrane region" description="Helical" evidence="8">
    <location>
        <begin position="184"/>
        <end position="205"/>
    </location>
</feature>
<feature type="transmembrane region" description="Helical" evidence="8">
    <location>
        <begin position="303"/>
        <end position="321"/>
    </location>
</feature>
<accession>A0ABW4LV85</accession>
<keyword evidence="3" id="KW-0813">Transport</keyword>
<dbReference type="EMBL" id="JBHUEM010000052">
    <property type="protein sequence ID" value="MFD1738978.1"/>
    <property type="molecule type" value="Genomic_DNA"/>
</dbReference>
<dbReference type="RefSeq" id="WP_377930204.1">
    <property type="nucleotide sequence ID" value="NZ_JBHUEM010000052.1"/>
</dbReference>
<keyword evidence="5 8" id="KW-0812">Transmembrane</keyword>
<organism evidence="9 10">
    <name type="scientific">Bacillus salitolerans</name>
    <dbReference type="NCBI Taxonomy" id="1437434"/>
    <lineage>
        <taxon>Bacteria</taxon>
        <taxon>Bacillati</taxon>
        <taxon>Bacillota</taxon>
        <taxon>Bacilli</taxon>
        <taxon>Bacillales</taxon>
        <taxon>Bacillaceae</taxon>
        <taxon>Bacillus</taxon>
    </lineage>
</organism>
<dbReference type="Pfam" id="PF03845">
    <property type="entry name" value="Spore_permease"/>
    <property type="match status" value="1"/>
</dbReference>
<dbReference type="NCBIfam" id="TIGR00912">
    <property type="entry name" value="2A0309"/>
    <property type="match status" value="1"/>
</dbReference>
<evidence type="ECO:0000256" key="1">
    <source>
        <dbReference type="ARBA" id="ARBA00004141"/>
    </source>
</evidence>
<keyword evidence="6 8" id="KW-1133">Transmembrane helix</keyword>
<dbReference type="PANTHER" id="PTHR34975:SF2">
    <property type="entry name" value="SPORE GERMINATION PROTEIN A2"/>
    <property type="match status" value="1"/>
</dbReference>
<evidence type="ECO:0000313" key="10">
    <source>
        <dbReference type="Proteomes" id="UP001597214"/>
    </source>
</evidence>
<evidence type="ECO:0000256" key="4">
    <source>
        <dbReference type="ARBA" id="ARBA00022544"/>
    </source>
</evidence>
<evidence type="ECO:0000256" key="5">
    <source>
        <dbReference type="ARBA" id="ARBA00022692"/>
    </source>
</evidence>
<comment type="subcellular location">
    <subcellularLocation>
        <location evidence="1">Membrane</location>
        <topology evidence="1">Multi-pass membrane protein</topology>
    </subcellularLocation>
</comment>
<keyword evidence="10" id="KW-1185">Reference proteome</keyword>
<evidence type="ECO:0000256" key="3">
    <source>
        <dbReference type="ARBA" id="ARBA00022448"/>
    </source>
</evidence>
<keyword evidence="4" id="KW-0309">Germination</keyword>
<dbReference type="PANTHER" id="PTHR34975">
    <property type="entry name" value="SPORE GERMINATION PROTEIN A2"/>
    <property type="match status" value="1"/>
</dbReference>
<feature type="transmembrane region" description="Helical" evidence="8">
    <location>
        <begin position="269"/>
        <end position="291"/>
    </location>
</feature>
<evidence type="ECO:0000313" key="9">
    <source>
        <dbReference type="EMBL" id="MFD1738978.1"/>
    </source>
</evidence>
<comment type="similarity">
    <text evidence="2">Belongs to the amino acid-polyamine-organocation (APC) superfamily. Spore germination protein (SGP) (TC 2.A.3.9) family.</text>
</comment>
<feature type="transmembrane region" description="Helical" evidence="8">
    <location>
        <begin position="336"/>
        <end position="355"/>
    </location>
</feature>
<feature type="transmembrane region" description="Helical" evidence="8">
    <location>
        <begin position="43"/>
        <end position="62"/>
    </location>
</feature>
<evidence type="ECO:0000256" key="8">
    <source>
        <dbReference type="SAM" id="Phobius"/>
    </source>
</evidence>
<comment type="caution">
    <text evidence="9">The sequence shown here is derived from an EMBL/GenBank/DDBJ whole genome shotgun (WGS) entry which is preliminary data.</text>
</comment>
<feature type="transmembrane region" description="Helical" evidence="8">
    <location>
        <begin position="143"/>
        <end position="164"/>
    </location>
</feature>
<gene>
    <name evidence="9" type="ORF">ACFSCX_20915</name>
</gene>
<evidence type="ECO:0000256" key="7">
    <source>
        <dbReference type="ARBA" id="ARBA00023136"/>
    </source>
</evidence>
<name>A0ABW4LV85_9BACI</name>
<evidence type="ECO:0000256" key="2">
    <source>
        <dbReference type="ARBA" id="ARBA00007998"/>
    </source>
</evidence>
<feature type="transmembrane region" description="Helical" evidence="8">
    <location>
        <begin position="217"/>
        <end position="240"/>
    </location>
</feature>
<protein>
    <submittedName>
        <fullName evidence="9">GerAB/ArcD/ProY family transporter</fullName>
    </submittedName>
</protein>